<dbReference type="EMBL" id="JBBUTI010000001">
    <property type="protein sequence ID" value="MEK8045283.1"/>
    <property type="molecule type" value="Genomic_DNA"/>
</dbReference>
<accession>A0ABU9C0B1</accession>
<dbReference type="CDD" id="cd03809">
    <property type="entry name" value="GT4_MtfB-like"/>
    <property type="match status" value="1"/>
</dbReference>
<comment type="caution">
    <text evidence="4">The sequence shown here is derived from an EMBL/GenBank/DDBJ whole genome shotgun (WGS) entry which is preliminary data.</text>
</comment>
<dbReference type="RefSeq" id="WP_341397426.1">
    <property type="nucleotide sequence ID" value="NZ_JBBUTI010000001.1"/>
</dbReference>
<feature type="domain" description="Glycosyltransferase subfamily 4-like N-terminal" evidence="3">
    <location>
        <begin position="24"/>
        <end position="180"/>
    </location>
</feature>
<sequence length="379" mass="41682">MNAPARFRLGVDAHTVDGLFQGSRSHLLGLYREVIPRLPEVDFVFLLANPEALRNEAEAFRAPNVQCEAMPHRNGLWRLGWQLAAAQRSHRLDLLHVQYRGPVWPAGPLACTIHDTLYETHPQFFTPGFVRMARWTARRTVRQSRLMFTVSQFSRSEIARHYDWPAERVAVTGNGVNLQRFHPAPGGEAELAALGLVPGGYLLTVGRIEPRKNHLGLLRAYALLPAAERLPLVIVGQRDAAVFEQVQAEVQRLGLDGQVRFLDRVGDQALPALLRHARAVVYPSFAEGFGMPVAEAMASGVPVVTSTGTALAEVAGDVALVADPSRPADIATQILRLLREPDLARELAARGPAQAAQFSWQASADVFVNALKAYIQRPC</sequence>
<dbReference type="PANTHER" id="PTHR46401:SF2">
    <property type="entry name" value="GLYCOSYLTRANSFERASE WBBK-RELATED"/>
    <property type="match status" value="1"/>
</dbReference>
<dbReference type="SUPFAM" id="SSF53756">
    <property type="entry name" value="UDP-Glycosyltransferase/glycogen phosphorylase"/>
    <property type="match status" value="1"/>
</dbReference>
<name>A0ABU9C0B1_9BURK</name>
<proteinExistence type="predicted"/>
<keyword evidence="5" id="KW-1185">Reference proteome</keyword>
<dbReference type="Pfam" id="PF13439">
    <property type="entry name" value="Glyco_transf_4"/>
    <property type="match status" value="1"/>
</dbReference>
<dbReference type="Proteomes" id="UP001379945">
    <property type="component" value="Unassembled WGS sequence"/>
</dbReference>
<evidence type="ECO:0000259" key="2">
    <source>
        <dbReference type="Pfam" id="PF00534"/>
    </source>
</evidence>
<evidence type="ECO:0000313" key="5">
    <source>
        <dbReference type="Proteomes" id="UP001379945"/>
    </source>
</evidence>
<dbReference type="InterPro" id="IPR001296">
    <property type="entry name" value="Glyco_trans_1"/>
</dbReference>
<reference evidence="4 5" key="1">
    <citation type="submission" date="2024-04" db="EMBL/GenBank/DDBJ databases">
        <title>Novel species of the genus Ideonella isolated from streams.</title>
        <authorList>
            <person name="Lu H."/>
        </authorList>
    </citation>
    <scope>NUCLEOTIDE SEQUENCE [LARGE SCALE GENOMIC DNA]</scope>
    <source>
        <strain evidence="4 5">LYT19W</strain>
    </source>
</reference>
<evidence type="ECO:0000313" key="4">
    <source>
        <dbReference type="EMBL" id="MEK8045283.1"/>
    </source>
</evidence>
<keyword evidence="1" id="KW-0808">Transferase</keyword>
<gene>
    <name evidence="4" type="ORF">AACH00_02850</name>
</gene>
<feature type="domain" description="Glycosyl transferase family 1" evidence="2">
    <location>
        <begin position="201"/>
        <end position="351"/>
    </location>
</feature>
<dbReference type="Pfam" id="PF00534">
    <property type="entry name" value="Glycos_transf_1"/>
    <property type="match status" value="1"/>
</dbReference>
<dbReference type="InterPro" id="IPR028098">
    <property type="entry name" value="Glyco_trans_4-like_N"/>
</dbReference>
<protein>
    <submittedName>
        <fullName evidence="4">Glycosyltransferase family 1 protein</fullName>
    </submittedName>
</protein>
<organism evidence="4 5">
    <name type="scientific">Ideonella margarita</name>
    <dbReference type="NCBI Taxonomy" id="2984191"/>
    <lineage>
        <taxon>Bacteria</taxon>
        <taxon>Pseudomonadati</taxon>
        <taxon>Pseudomonadota</taxon>
        <taxon>Betaproteobacteria</taxon>
        <taxon>Burkholderiales</taxon>
        <taxon>Sphaerotilaceae</taxon>
        <taxon>Ideonella</taxon>
    </lineage>
</organism>
<dbReference type="Gene3D" id="3.40.50.2000">
    <property type="entry name" value="Glycogen Phosphorylase B"/>
    <property type="match status" value="2"/>
</dbReference>
<evidence type="ECO:0000259" key="3">
    <source>
        <dbReference type="Pfam" id="PF13439"/>
    </source>
</evidence>
<evidence type="ECO:0000256" key="1">
    <source>
        <dbReference type="ARBA" id="ARBA00022679"/>
    </source>
</evidence>
<dbReference type="PANTHER" id="PTHR46401">
    <property type="entry name" value="GLYCOSYLTRANSFERASE WBBK-RELATED"/>
    <property type="match status" value="1"/>
</dbReference>